<feature type="transmembrane region" description="Helical" evidence="6">
    <location>
        <begin position="73"/>
        <end position="92"/>
    </location>
</feature>
<evidence type="ECO:0000256" key="1">
    <source>
        <dbReference type="ARBA" id="ARBA00004141"/>
    </source>
</evidence>
<keyword evidence="3 6" id="KW-0812">Transmembrane</keyword>
<feature type="domain" description="EamA" evidence="7">
    <location>
        <begin position="149"/>
        <end position="286"/>
    </location>
</feature>
<keyword evidence="9" id="KW-1185">Reference proteome</keyword>
<feature type="transmembrane region" description="Helical" evidence="6">
    <location>
        <begin position="44"/>
        <end position="66"/>
    </location>
</feature>
<dbReference type="SUPFAM" id="SSF103481">
    <property type="entry name" value="Multidrug resistance efflux transporter EmrE"/>
    <property type="match status" value="2"/>
</dbReference>
<evidence type="ECO:0000256" key="5">
    <source>
        <dbReference type="ARBA" id="ARBA00023136"/>
    </source>
</evidence>
<feature type="domain" description="EamA" evidence="7">
    <location>
        <begin position="8"/>
        <end position="140"/>
    </location>
</feature>
<proteinExistence type="inferred from homology"/>
<name>A0ABV7E5V8_9SPHN</name>
<evidence type="ECO:0000259" key="7">
    <source>
        <dbReference type="Pfam" id="PF00892"/>
    </source>
</evidence>
<dbReference type="Pfam" id="PF00892">
    <property type="entry name" value="EamA"/>
    <property type="match status" value="2"/>
</dbReference>
<dbReference type="InterPro" id="IPR037185">
    <property type="entry name" value="EmrE-like"/>
</dbReference>
<evidence type="ECO:0000313" key="9">
    <source>
        <dbReference type="Proteomes" id="UP001595456"/>
    </source>
</evidence>
<evidence type="ECO:0000256" key="6">
    <source>
        <dbReference type="SAM" id="Phobius"/>
    </source>
</evidence>
<feature type="transmembrane region" description="Helical" evidence="6">
    <location>
        <begin position="213"/>
        <end position="234"/>
    </location>
</feature>
<feature type="transmembrane region" description="Helical" evidence="6">
    <location>
        <begin position="246"/>
        <end position="265"/>
    </location>
</feature>
<evidence type="ECO:0000313" key="8">
    <source>
        <dbReference type="EMBL" id="MFC3097243.1"/>
    </source>
</evidence>
<dbReference type="EMBL" id="JBHRST010000008">
    <property type="protein sequence ID" value="MFC3097243.1"/>
    <property type="molecule type" value="Genomic_DNA"/>
</dbReference>
<organism evidence="8 9">
    <name type="scientific">Alteraurantiacibacter palmitatis</name>
    <dbReference type="NCBI Taxonomy" id="2054628"/>
    <lineage>
        <taxon>Bacteria</taxon>
        <taxon>Pseudomonadati</taxon>
        <taxon>Pseudomonadota</taxon>
        <taxon>Alphaproteobacteria</taxon>
        <taxon>Sphingomonadales</taxon>
        <taxon>Erythrobacteraceae</taxon>
        <taxon>Alteraurantiacibacter</taxon>
    </lineage>
</organism>
<dbReference type="InterPro" id="IPR000620">
    <property type="entry name" value="EamA_dom"/>
</dbReference>
<evidence type="ECO:0000256" key="2">
    <source>
        <dbReference type="ARBA" id="ARBA00009853"/>
    </source>
</evidence>
<keyword evidence="4 6" id="KW-1133">Transmembrane helix</keyword>
<dbReference type="PANTHER" id="PTHR22911">
    <property type="entry name" value="ACYL-MALONYL CONDENSING ENZYME-RELATED"/>
    <property type="match status" value="1"/>
</dbReference>
<comment type="caution">
    <text evidence="8">The sequence shown here is derived from an EMBL/GenBank/DDBJ whole genome shotgun (WGS) entry which is preliminary data.</text>
</comment>
<sequence>MPHPSDRAGLLYALAGFCTLSLGDAIIKGMAGEWPATAMATTRYLMGTLLLAGLVLRHHGVAGLALPRDGLQWLRGLAISTSAVGMFLAVWIMPLAEATTIAFTQPVITALLALVFLKERAHASTWIATALAFIGVAIVLRPNFEVIGWGALLPLLSATGMAVVIIANRAAAGRASVLAMQYYMSVTALIVLAFATLAGHFSGVEGFVMTTPHWSVVARCAFIGLSATLAQYLIFMGTVRAGAGTVAPMTYGQLLMAVGLGWVFFGDAPDAIAMLGAGVIIAAGLFLWQAGRRRDRQRKDAALAAQEQLGA</sequence>
<feature type="transmembrane region" description="Helical" evidence="6">
    <location>
        <begin position="123"/>
        <end position="140"/>
    </location>
</feature>
<reference evidence="9" key="1">
    <citation type="journal article" date="2019" name="Int. J. Syst. Evol. Microbiol.">
        <title>The Global Catalogue of Microorganisms (GCM) 10K type strain sequencing project: providing services to taxonomists for standard genome sequencing and annotation.</title>
        <authorList>
            <consortium name="The Broad Institute Genomics Platform"/>
            <consortium name="The Broad Institute Genome Sequencing Center for Infectious Disease"/>
            <person name="Wu L."/>
            <person name="Ma J."/>
        </authorList>
    </citation>
    <scope>NUCLEOTIDE SEQUENCE [LARGE SCALE GENOMIC DNA]</scope>
    <source>
        <strain evidence="9">KCTC 52607</strain>
    </source>
</reference>
<feature type="transmembrane region" description="Helical" evidence="6">
    <location>
        <begin position="182"/>
        <end position="201"/>
    </location>
</feature>
<dbReference type="RefSeq" id="WP_336925978.1">
    <property type="nucleotide sequence ID" value="NZ_JBANRO010000006.1"/>
</dbReference>
<feature type="transmembrane region" description="Helical" evidence="6">
    <location>
        <begin position="146"/>
        <end position="170"/>
    </location>
</feature>
<feature type="transmembrane region" description="Helical" evidence="6">
    <location>
        <begin position="98"/>
        <end position="116"/>
    </location>
</feature>
<evidence type="ECO:0000256" key="4">
    <source>
        <dbReference type="ARBA" id="ARBA00022989"/>
    </source>
</evidence>
<dbReference type="Proteomes" id="UP001595456">
    <property type="component" value="Unassembled WGS sequence"/>
</dbReference>
<comment type="similarity">
    <text evidence="2">Belongs to the drug/metabolite transporter (DMT) superfamily. 10 TMS drug/metabolite exporter (DME) (TC 2.A.7.3) family.</text>
</comment>
<protein>
    <submittedName>
        <fullName evidence="8">DMT family transporter</fullName>
    </submittedName>
</protein>
<accession>A0ABV7E5V8</accession>
<gene>
    <name evidence="8" type="ORF">ACFODU_05445</name>
</gene>
<evidence type="ECO:0000256" key="3">
    <source>
        <dbReference type="ARBA" id="ARBA00022692"/>
    </source>
</evidence>
<dbReference type="PANTHER" id="PTHR22911:SF6">
    <property type="entry name" value="SOLUTE CARRIER FAMILY 35 MEMBER G1"/>
    <property type="match status" value="1"/>
</dbReference>
<feature type="transmembrane region" description="Helical" evidence="6">
    <location>
        <begin position="271"/>
        <end position="288"/>
    </location>
</feature>
<comment type="subcellular location">
    <subcellularLocation>
        <location evidence="1">Membrane</location>
        <topology evidence="1">Multi-pass membrane protein</topology>
    </subcellularLocation>
</comment>
<keyword evidence="5 6" id="KW-0472">Membrane</keyword>